<dbReference type="InterPro" id="IPR013783">
    <property type="entry name" value="Ig-like_fold"/>
</dbReference>
<gene>
    <name evidence="9" type="ORF">HAND00432_LOCUS29462</name>
</gene>
<dbReference type="InterPro" id="IPR011009">
    <property type="entry name" value="Kinase-like_dom_sf"/>
</dbReference>
<dbReference type="PROSITE" id="PS00108">
    <property type="entry name" value="PROTEIN_KINASE_ST"/>
    <property type="match status" value="1"/>
</dbReference>
<keyword evidence="4" id="KW-0418">Kinase</keyword>
<dbReference type="PROSITE" id="PS00107">
    <property type="entry name" value="PROTEIN_KINASE_ATP"/>
    <property type="match status" value="1"/>
</dbReference>
<evidence type="ECO:0000256" key="1">
    <source>
        <dbReference type="ARBA" id="ARBA00022527"/>
    </source>
</evidence>
<keyword evidence="1" id="KW-0723">Serine/threonine-protein kinase</keyword>
<evidence type="ECO:0000313" key="9">
    <source>
        <dbReference type="EMBL" id="CAD8978454.1"/>
    </source>
</evidence>
<evidence type="ECO:0000259" key="8">
    <source>
        <dbReference type="PROSITE" id="PS50011"/>
    </source>
</evidence>
<evidence type="ECO:0000256" key="3">
    <source>
        <dbReference type="ARBA" id="ARBA00022741"/>
    </source>
</evidence>
<dbReference type="GO" id="GO:0004674">
    <property type="term" value="F:protein serine/threonine kinase activity"/>
    <property type="evidence" value="ECO:0007669"/>
    <property type="project" value="UniProtKB-KW"/>
</dbReference>
<dbReference type="EMBL" id="HBFX01049014">
    <property type="protein sequence ID" value="CAD8978454.1"/>
    <property type="molecule type" value="Transcribed_RNA"/>
</dbReference>
<dbReference type="FunFam" id="3.30.200.20:FF:000042">
    <property type="entry name" value="Aurora kinase A"/>
    <property type="match status" value="1"/>
</dbReference>
<dbReference type="Gene3D" id="2.60.40.10">
    <property type="entry name" value="Immunoglobulins"/>
    <property type="match status" value="1"/>
</dbReference>
<evidence type="ECO:0000256" key="7">
    <source>
        <dbReference type="SAM" id="MobiDB-lite"/>
    </source>
</evidence>
<dbReference type="PANTHER" id="PTHR24346:SF82">
    <property type="entry name" value="KP78A-RELATED"/>
    <property type="match status" value="1"/>
</dbReference>
<evidence type="ECO:0000256" key="2">
    <source>
        <dbReference type="ARBA" id="ARBA00022679"/>
    </source>
</evidence>
<protein>
    <recommendedName>
        <fullName evidence="8">Protein kinase domain-containing protein</fullName>
    </recommendedName>
</protein>
<evidence type="ECO:0000256" key="6">
    <source>
        <dbReference type="PROSITE-ProRule" id="PRU10141"/>
    </source>
</evidence>
<dbReference type="InterPro" id="IPR017441">
    <property type="entry name" value="Protein_kinase_ATP_BS"/>
</dbReference>
<organism evidence="9">
    <name type="scientific">Hemiselmis andersenii</name>
    <name type="common">Cryptophyte alga</name>
    <dbReference type="NCBI Taxonomy" id="464988"/>
    <lineage>
        <taxon>Eukaryota</taxon>
        <taxon>Cryptophyceae</taxon>
        <taxon>Cryptomonadales</taxon>
        <taxon>Hemiselmidaceae</taxon>
        <taxon>Hemiselmis</taxon>
    </lineage>
</organism>
<keyword evidence="5 6" id="KW-0067">ATP-binding</keyword>
<dbReference type="PROSITE" id="PS50011">
    <property type="entry name" value="PROTEIN_KINASE_DOM"/>
    <property type="match status" value="1"/>
</dbReference>
<dbReference type="GO" id="GO:0035556">
    <property type="term" value="P:intracellular signal transduction"/>
    <property type="evidence" value="ECO:0007669"/>
    <property type="project" value="TreeGrafter"/>
</dbReference>
<dbReference type="GO" id="GO:0005524">
    <property type="term" value="F:ATP binding"/>
    <property type="evidence" value="ECO:0007669"/>
    <property type="project" value="UniProtKB-UniRule"/>
</dbReference>
<accession>A0A6U2D4V5</accession>
<dbReference type="GO" id="GO:2001070">
    <property type="term" value="F:starch binding"/>
    <property type="evidence" value="ECO:0007669"/>
    <property type="project" value="InterPro"/>
</dbReference>
<dbReference type="GO" id="GO:0005737">
    <property type="term" value="C:cytoplasm"/>
    <property type="evidence" value="ECO:0007669"/>
    <property type="project" value="TreeGrafter"/>
</dbReference>
<dbReference type="InterPro" id="IPR000719">
    <property type="entry name" value="Prot_kinase_dom"/>
</dbReference>
<name>A0A6U2D4V5_HEMAN</name>
<sequence length="571" mass="63487">MAEGSAGRERQNSGDAFWDNLSKQIDDACVNPELHSSPNAAAAKPADATAAHASLDDSIADLALTRQVSITSIKVSEYKVAFLCGAHPRLGEVSPISMVAMERDILEKICALTTVNDCDSYLNYIKQRGGKIGSYAFEQKIGSGTYGRVYRASHKYTGHVVAIKTMEKARIEKQKMTDKVIREMRILKLLSEGSAHPHVCRLFEFIETEKKYYMVLDYCPGGDFFDFLAYRGSVTEDEARALFLQILSGVEYCHNNNVVHRDLKPENLLIDGEYNVKIADFSLANIVQLIDTPQDVFFEKLKTSCGSPNYAAPEIVSGVEYSGFLVDIWSLGVILYSLVCGTLPFDDENPVILFRQIKSGKYPPPPAHVSNACKSLLAAMLAVDPKHRASIARIRSNEWLHGGDYVCRRSLFAYAPMANPHREDDDDSSEADDSDSDVELISPKKLPATGSGKWQVSGDMAQAQDLPGSLIIFYQSKWSKTYLHFTVQGVATWTPLPGELMGDSKHEKFPSAQKWKTFECKREKWGAAGITFAFNDGQGKWDNNGNPFKNYHVDLPGEYWIDPTGKVLEVK</sequence>
<dbReference type="AlphaFoldDB" id="A0A6U2D4V5"/>
<keyword evidence="3 6" id="KW-0547">Nucleotide-binding</keyword>
<dbReference type="CDD" id="cd14003">
    <property type="entry name" value="STKc_AMPK-like"/>
    <property type="match status" value="1"/>
</dbReference>
<dbReference type="SMART" id="SM00220">
    <property type="entry name" value="S_TKc"/>
    <property type="match status" value="1"/>
</dbReference>
<dbReference type="SMART" id="SM01066">
    <property type="entry name" value="CBM_25"/>
    <property type="match status" value="1"/>
</dbReference>
<dbReference type="Pfam" id="PF00069">
    <property type="entry name" value="Pkinase"/>
    <property type="match status" value="1"/>
</dbReference>
<proteinExistence type="predicted"/>
<dbReference type="InterPro" id="IPR005085">
    <property type="entry name" value="CBM25"/>
</dbReference>
<feature type="region of interest" description="Disordered" evidence="7">
    <location>
        <begin position="420"/>
        <end position="455"/>
    </location>
</feature>
<dbReference type="Gene3D" id="1.10.510.10">
    <property type="entry name" value="Transferase(Phosphotransferase) domain 1"/>
    <property type="match status" value="1"/>
</dbReference>
<feature type="compositionally biased region" description="Acidic residues" evidence="7">
    <location>
        <begin position="424"/>
        <end position="438"/>
    </location>
</feature>
<feature type="domain" description="Protein kinase" evidence="8">
    <location>
        <begin position="135"/>
        <end position="400"/>
    </location>
</feature>
<feature type="binding site" evidence="6">
    <location>
        <position position="164"/>
    </location>
    <ligand>
        <name>ATP</name>
        <dbReference type="ChEBI" id="CHEBI:30616"/>
    </ligand>
</feature>
<dbReference type="SUPFAM" id="SSF56112">
    <property type="entry name" value="Protein kinase-like (PK-like)"/>
    <property type="match status" value="1"/>
</dbReference>
<dbReference type="InterPro" id="IPR008271">
    <property type="entry name" value="Ser/Thr_kinase_AS"/>
</dbReference>
<keyword evidence="2" id="KW-0808">Transferase</keyword>
<reference evidence="9" key="1">
    <citation type="submission" date="2021-01" db="EMBL/GenBank/DDBJ databases">
        <authorList>
            <person name="Corre E."/>
            <person name="Pelletier E."/>
            <person name="Niang G."/>
            <person name="Scheremetjew M."/>
            <person name="Finn R."/>
            <person name="Kale V."/>
            <person name="Holt S."/>
            <person name="Cochrane G."/>
            <person name="Meng A."/>
            <person name="Brown T."/>
            <person name="Cohen L."/>
        </authorList>
    </citation>
    <scope>NUCLEOTIDE SEQUENCE</scope>
    <source>
        <strain evidence="9">CCMP644</strain>
    </source>
</reference>
<evidence type="ECO:0000256" key="5">
    <source>
        <dbReference type="ARBA" id="ARBA00022840"/>
    </source>
</evidence>
<dbReference type="FunFam" id="1.10.510.10:FF:000571">
    <property type="entry name" value="Maternal embryonic leucine zipper kinase"/>
    <property type="match status" value="1"/>
</dbReference>
<evidence type="ECO:0000256" key="4">
    <source>
        <dbReference type="ARBA" id="ARBA00022777"/>
    </source>
</evidence>
<dbReference type="PANTHER" id="PTHR24346">
    <property type="entry name" value="MAP/MICROTUBULE AFFINITY-REGULATING KINASE"/>
    <property type="match status" value="1"/>
</dbReference>